<dbReference type="EMBL" id="JAUSVU010000047">
    <property type="protein sequence ID" value="MDQ0537416.1"/>
    <property type="molecule type" value="Genomic_DNA"/>
</dbReference>
<dbReference type="Proteomes" id="UP001244552">
    <property type="component" value="Unassembled WGS sequence"/>
</dbReference>
<keyword evidence="3" id="KW-1185">Reference proteome</keyword>
<organism evidence="2 3">
    <name type="scientific">Azospirillum picis</name>
    <dbReference type="NCBI Taxonomy" id="488438"/>
    <lineage>
        <taxon>Bacteria</taxon>
        <taxon>Pseudomonadati</taxon>
        <taxon>Pseudomonadota</taxon>
        <taxon>Alphaproteobacteria</taxon>
        <taxon>Rhodospirillales</taxon>
        <taxon>Azospirillaceae</taxon>
        <taxon>Azospirillum</taxon>
    </lineage>
</organism>
<name>A0ABU0MV93_9PROT</name>
<feature type="domain" description="Histidine kinase/HSP90-like ATPase" evidence="1">
    <location>
        <begin position="9"/>
        <end position="132"/>
    </location>
</feature>
<dbReference type="InterPro" id="IPR003594">
    <property type="entry name" value="HATPase_dom"/>
</dbReference>
<protein>
    <submittedName>
        <fullName evidence="2">Anti-sigma regulatory factor (Ser/Thr protein kinase)</fullName>
    </submittedName>
</protein>
<dbReference type="SUPFAM" id="SSF55874">
    <property type="entry name" value="ATPase domain of HSP90 chaperone/DNA topoisomerase II/histidine kinase"/>
    <property type="match status" value="1"/>
</dbReference>
<proteinExistence type="predicted"/>
<sequence length="136" mass="14798">MLFQMAIASRLEDVPLLSDGLCRSLAARFGEDGLVRLQIGLAEAANNIVQHACQGREDRTISLSCRPDGCGVLLVLEDDGVASDRDLNAAAVEAAANPPDFFAENGRGLWLLLQCFPTVRFERKDGINRLILHYTG</sequence>
<gene>
    <name evidence="2" type="ORF">QO018_006320</name>
</gene>
<dbReference type="RefSeq" id="WP_209991191.1">
    <property type="nucleotide sequence ID" value="NZ_JAGINO010000043.1"/>
</dbReference>
<dbReference type="Gene3D" id="3.30.565.10">
    <property type="entry name" value="Histidine kinase-like ATPase, C-terminal domain"/>
    <property type="match status" value="1"/>
</dbReference>
<evidence type="ECO:0000313" key="2">
    <source>
        <dbReference type="EMBL" id="MDQ0537416.1"/>
    </source>
</evidence>
<dbReference type="InterPro" id="IPR036890">
    <property type="entry name" value="HATPase_C_sf"/>
</dbReference>
<reference evidence="2 3" key="1">
    <citation type="submission" date="2023-07" db="EMBL/GenBank/DDBJ databases">
        <title>Genomic Encyclopedia of Type Strains, Phase IV (KMG-IV): sequencing the most valuable type-strain genomes for metagenomic binning, comparative biology and taxonomic classification.</title>
        <authorList>
            <person name="Goeker M."/>
        </authorList>
    </citation>
    <scope>NUCLEOTIDE SEQUENCE [LARGE SCALE GENOMIC DNA]</scope>
    <source>
        <strain evidence="2 3">DSM 19922</strain>
    </source>
</reference>
<evidence type="ECO:0000259" key="1">
    <source>
        <dbReference type="Pfam" id="PF13581"/>
    </source>
</evidence>
<comment type="caution">
    <text evidence="2">The sequence shown here is derived from an EMBL/GenBank/DDBJ whole genome shotgun (WGS) entry which is preliminary data.</text>
</comment>
<evidence type="ECO:0000313" key="3">
    <source>
        <dbReference type="Proteomes" id="UP001244552"/>
    </source>
</evidence>
<dbReference type="Pfam" id="PF13581">
    <property type="entry name" value="HATPase_c_2"/>
    <property type="match status" value="1"/>
</dbReference>
<dbReference type="CDD" id="cd16936">
    <property type="entry name" value="HATPase_RsbW-like"/>
    <property type="match status" value="1"/>
</dbReference>
<accession>A0ABU0MV93</accession>